<evidence type="ECO:0000313" key="11">
    <source>
        <dbReference type="Proteomes" id="UP000249819"/>
    </source>
</evidence>
<comment type="caution">
    <text evidence="10">The sequence shown here is derived from an EMBL/GenBank/DDBJ whole genome shotgun (WGS) entry which is preliminary data.</text>
</comment>
<dbReference type="GO" id="GO:0030246">
    <property type="term" value="F:carbohydrate binding"/>
    <property type="evidence" value="ECO:0007669"/>
    <property type="project" value="InterPro"/>
</dbReference>
<dbReference type="EMBL" id="QLMA01000002">
    <property type="protein sequence ID" value="RAJ85378.1"/>
    <property type="molecule type" value="Genomic_DNA"/>
</dbReference>
<dbReference type="Gene3D" id="3.20.20.80">
    <property type="entry name" value="Glycosidases"/>
    <property type="match status" value="1"/>
</dbReference>
<proteinExistence type="inferred from homology"/>
<reference evidence="10 11" key="1">
    <citation type="submission" date="2018-06" db="EMBL/GenBank/DDBJ databases">
        <title>Genomic Encyclopedia of Archaeal and Bacterial Type Strains, Phase II (KMG-II): from individual species to whole genera.</title>
        <authorList>
            <person name="Goeker M."/>
        </authorList>
    </citation>
    <scope>NUCLEOTIDE SEQUENCE [LARGE SCALE GENOMIC DNA]</scope>
    <source>
        <strain evidence="10 11">DSM 29821</strain>
    </source>
</reference>
<feature type="domain" description="DUF5110" evidence="8">
    <location>
        <begin position="696"/>
        <end position="763"/>
    </location>
</feature>
<accession>A0A327W7D6</accession>
<comment type="similarity">
    <text evidence="1 4">Belongs to the glycosyl hydrolase 31 family.</text>
</comment>
<dbReference type="InterPro" id="IPR025887">
    <property type="entry name" value="Glyco_hydro_31_N_dom"/>
</dbReference>
<evidence type="ECO:0000259" key="7">
    <source>
        <dbReference type="Pfam" id="PF13802"/>
    </source>
</evidence>
<dbReference type="Gene3D" id="2.60.40.1180">
    <property type="entry name" value="Golgi alpha-mannosidase II"/>
    <property type="match status" value="2"/>
</dbReference>
<dbReference type="CDD" id="cd06604">
    <property type="entry name" value="GH31_glucosidase_II_MalA"/>
    <property type="match status" value="1"/>
</dbReference>
<dbReference type="Pfam" id="PF01055">
    <property type="entry name" value="Glyco_hydro_31_2nd"/>
    <property type="match status" value="1"/>
</dbReference>
<evidence type="ECO:0000313" key="10">
    <source>
        <dbReference type="EMBL" id="RAJ85378.1"/>
    </source>
</evidence>
<keyword evidence="11" id="KW-1185">Reference proteome</keyword>
<dbReference type="PROSITE" id="PS00129">
    <property type="entry name" value="GLYCOSYL_HYDROL_F31_1"/>
    <property type="match status" value="1"/>
</dbReference>
<evidence type="ECO:0000256" key="2">
    <source>
        <dbReference type="ARBA" id="ARBA00022801"/>
    </source>
</evidence>
<keyword evidence="3 4" id="KW-0326">Glycosidase</keyword>
<protein>
    <submittedName>
        <fullName evidence="10">Alpha-glucosidase</fullName>
    </submittedName>
</protein>
<sequence length="823" mass="93474">MYTAKMLHHCRHIAVGLLLLANLPMAAQQPVRTVGNIKKAVINASSVDITLDNAFANVTVYSAAVIRVRMDKQPLSRDFSYAVTASPQKVKAAITQDNVSLKIITDSLQVIIQKSPFAIRFLTPSGEVINEDEPGLTTSWVQENVTTYKKMQAAERFIGLGEKTGNLDRKGEAYTNWNSDVFGYAVNSDPIYATIPFYIGIHHHLNYGIFLDNTFRTEFNFGASNNRFSSFGARGGEMNYYFIYHTRLADIISSYTALTGRIPLPPQWSLGYQQNRYSYYPETEVMRIAQTLREKKIPADGITLDIHYMDAYKLFTWNKERFPDPKRMTDKLREMGLHLTVIVDPGIKVEQGYAAYESGKQNDIFIKYSDGQYYTGQVWPGWCHFPDFTSVRGRDWWKTAIKSYIRNGVTGIWNDMNEIATWGQKMPDNVVFNFEDHPVSHLQAHNVYGLEMARASYEGAREELKKRPFLLTRAAYAGSQRYSAIWTGDNRAEEDHMLLGIRLLNSLGVSGFAFSGMDVGGFTGNPSVSLYTRWMQIGAFIPYFRNHTQVNTKSAEPWAFGEEALEISRNYINLRYHLLPYLYSKMYEATNSGMPVMRTLAIDNTFDNKVYDTRFQNEYLFGDAFLVAPFESTSNFGSIYFPAGKWYDLYTDTIRSGSQEVITALSTKALPVYVKGSSIIPMQSLVQSTSEQPTDTLSLHVYKGDDDHSFVYYEDDGESFDYEKGNYYQRRITYQPTVSKITLEEKTGNLDSKFHYVKLILHGFTSLQQVKVNGKPMSLQTAGYSFLSPISRFDPQGSHIAADSCQVAQMVIAYSNQVINVDL</sequence>
<dbReference type="AlphaFoldDB" id="A0A327W7D6"/>
<dbReference type="InterPro" id="IPR000322">
    <property type="entry name" value="Glyco_hydro_31_TIM"/>
</dbReference>
<feature type="domain" description="Glycosyl hydrolase family 31 C-terminal" evidence="9">
    <location>
        <begin position="593"/>
        <end position="680"/>
    </location>
</feature>
<feature type="domain" description="Glycoside hydrolase family 31 TIM barrel" evidence="6">
    <location>
        <begin position="263"/>
        <end position="584"/>
    </location>
</feature>
<evidence type="ECO:0000256" key="5">
    <source>
        <dbReference type="SAM" id="SignalP"/>
    </source>
</evidence>
<evidence type="ECO:0000259" key="9">
    <source>
        <dbReference type="Pfam" id="PF21365"/>
    </source>
</evidence>
<dbReference type="Pfam" id="PF17137">
    <property type="entry name" value="DUF5110"/>
    <property type="match status" value="1"/>
</dbReference>
<feature type="domain" description="Glycoside hydrolase family 31 N-terminal" evidence="7">
    <location>
        <begin position="57"/>
        <end position="219"/>
    </location>
</feature>
<keyword evidence="5" id="KW-0732">Signal</keyword>
<feature type="signal peptide" evidence="5">
    <location>
        <begin position="1"/>
        <end position="26"/>
    </location>
</feature>
<evidence type="ECO:0000259" key="8">
    <source>
        <dbReference type="Pfam" id="PF17137"/>
    </source>
</evidence>
<dbReference type="SUPFAM" id="SSF74650">
    <property type="entry name" value="Galactose mutarotase-like"/>
    <property type="match status" value="1"/>
</dbReference>
<evidence type="ECO:0000256" key="4">
    <source>
        <dbReference type="RuleBase" id="RU361185"/>
    </source>
</evidence>
<dbReference type="InterPro" id="IPR048395">
    <property type="entry name" value="Glyco_hydro_31_C"/>
</dbReference>
<dbReference type="Proteomes" id="UP000249819">
    <property type="component" value="Unassembled WGS sequence"/>
</dbReference>
<feature type="chain" id="PRO_5016463209" evidence="5">
    <location>
        <begin position="27"/>
        <end position="823"/>
    </location>
</feature>
<dbReference type="InterPro" id="IPR033403">
    <property type="entry name" value="DUF5110"/>
</dbReference>
<evidence type="ECO:0000259" key="6">
    <source>
        <dbReference type="Pfam" id="PF01055"/>
    </source>
</evidence>
<dbReference type="GO" id="GO:0004553">
    <property type="term" value="F:hydrolase activity, hydrolyzing O-glycosyl compounds"/>
    <property type="evidence" value="ECO:0007669"/>
    <property type="project" value="InterPro"/>
</dbReference>
<dbReference type="SUPFAM" id="SSF51445">
    <property type="entry name" value="(Trans)glycosidases"/>
    <property type="match status" value="1"/>
</dbReference>
<evidence type="ECO:0000256" key="1">
    <source>
        <dbReference type="ARBA" id="ARBA00007806"/>
    </source>
</evidence>
<dbReference type="Pfam" id="PF13802">
    <property type="entry name" value="Gal_mutarotas_2"/>
    <property type="match status" value="1"/>
</dbReference>
<dbReference type="GO" id="GO:0005975">
    <property type="term" value="P:carbohydrate metabolic process"/>
    <property type="evidence" value="ECO:0007669"/>
    <property type="project" value="InterPro"/>
</dbReference>
<dbReference type="CDD" id="cd14752">
    <property type="entry name" value="GH31_N"/>
    <property type="match status" value="1"/>
</dbReference>
<dbReference type="PANTHER" id="PTHR22762">
    <property type="entry name" value="ALPHA-GLUCOSIDASE"/>
    <property type="match status" value="1"/>
</dbReference>
<dbReference type="InterPro" id="IPR030458">
    <property type="entry name" value="Glyco_hydro_31_AS"/>
</dbReference>
<evidence type="ECO:0000256" key="3">
    <source>
        <dbReference type="ARBA" id="ARBA00023295"/>
    </source>
</evidence>
<dbReference type="PANTHER" id="PTHR22762:SF120">
    <property type="entry name" value="HETEROGLYCAN GLUCOSIDASE 1"/>
    <property type="match status" value="1"/>
</dbReference>
<dbReference type="Pfam" id="PF21365">
    <property type="entry name" value="Glyco_hydro_31_3rd"/>
    <property type="match status" value="1"/>
</dbReference>
<name>A0A327W7D6_9BACT</name>
<keyword evidence="2 4" id="KW-0378">Hydrolase</keyword>
<gene>
    <name evidence="10" type="ORF">CLV59_10280</name>
</gene>
<dbReference type="InterPro" id="IPR011013">
    <property type="entry name" value="Gal_mutarotase_sf_dom"/>
</dbReference>
<organism evidence="10 11">
    <name type="scientific">Chitinophaga dinghuensis</name>
    <dbReference type="NCBI Taxonomy" id="1539050"/>
    <lineage>
        <taxon>Bacteria</taxon>
        <taxon>Pseudomonadati</taxon>
        <taxon>Bacteroidota</taxon>
        <taxon>Chitinophagia</taxon>
        <taxon>Chitinophagales</taxon>
        <taxon>Chitinophagaceae</taxon>
        <taxon>Chitinophaga</taxon>
    </lineage>
</organism>
<dbReference type="Gene3D" id="2.60.40.1760">
    <property type="entry name" value="glycosyl hydrolase (family 31)"/>
    <property type="match status" value="1"/>
</dbReference>
<dbReference type="RefSeq" id="WP_245950806.1">
    <property type="nucleotide sequence ID" value="NZ_QLMA01000002.1"/>
</dbReference>
<dbReference type="SUPFAM" id="SSF51011">
    <property type="entry name" value="Glycosyl hydrolase domain"/>
    <property type="match status" value="1"/>
</dbReference>
<dbReference type="InterPro" id="IPR017853">
    <property type="entry name" value="GH"/>
</dbReference>
<dbReference type="InterPro" id="IPR013780">
    <property type="entry name" value="Glyco_hydro_b"/>
</dbReference>